<accession>A0A0K2TWF0</accession>
<name>A0A0K2TWF0_LEPSM</name>
<sequence length="19" mass="2303">MLLLIFSLDPPIFRMRQVL</sequence>
<organism evidence="1">
    <name type="scientific">Lepeophtheirus salmonis</name>
    <name type="common">Salmon louse</name>
    <name type="synonym">Caligus salmonis</name>
    <dbReference type="NCBI Taxonomy" id="72036"/>
    <lineage>
        <taxon>Eukaryota</taxon>
        <taxon>Metazoa</taxon>
        <taxon>Ecdysozoa</taxon>
        <taxon>Arthropoda</taxon>
        <taxon>Crustacea</taxon>
        <taxon>Multicrustacea</taxon>
        <taxon>Hexanauplia</taxon>
        <taxon>Copepoda</taxon>
        <taxon>Siphonostomatoida</taxon>
        <taxon>Caligidae</taxon>
        <taxon>Lepeophtheirus</taxon>
    </lineage>
</organism>
<protein>
    <submittedName>
        <fullName evidence="1">Uncharacterized protein</fullName>
    </submittedName>
</protein>
<dbReference type="AlphaFoldDB" id="A0A0K2TWF0"/>
<reference evidence="1" key="1">
    <citation type="submission" date="2014-05" db="EMBL/GenBank/DDBJ databases">
        <authorList>
            <person name="Chronopoulou M."/>
        </authorList>
    </citation>
    <scope>NUCLEOTIDE SEQUENCE</scope>
    <source>
        <tissue evidence="1">Whole organism</tissue>
    </source>
</reference>
<evidence type="ECO:0000313" key="1">
    <source>
        <dbReference type="EMBL" id="CDW30324.1"/>
    </source>
</evidence>
<proteinExistence type="predicted"/>
<dbReference type="EMBL" id="HACA01012963">
    <property type="protein sequence ID" value="CDW30324.1"/>
    <property type="molecule type" value="Transcribed_RNA"/>
</dbReference>